<feature type="domain" description="CHAT" evidence="1">
    <location>
        <begin position="519"/>
        <end position="803"/>
    </location>
</feature>
<dbReference type="Proteomes" id="UP000663853">
    <property type="component" value="Unassembled WGS sequence"/>
</dbReference>
<accession>A0A8H3HRT3</accession>
<proteinExistence type="predicted"/>
<reference evidence="2" key="1">
    <citation type="submission" date="2021-01" db="EMBL/GenBank/DDBJ databases">
        <authorList>
            <person name="Kaushik A."/>
        </authorList>
    </citation>
    <scope>NUCLEOTIDE SEQUENCE</scope>
    <source>
        <strain evidence="2">AG6-10EEA</strain>
    </source>
</reference>
<gene>
    <name evidence="2" type="ORF">RDB_LOCUS173310</name>
</gene>
<organism evidence="2 3">
    <name type="scientific">Rhizoctonia solani</name>
    <dbReference type="NCBI Taxonomy" id="456999"/>
    <lineage>
        <taxon>Eukaryota</taxon>
        <taxon>Fungi</taxon>
        <taxon>Dikarya</taxon>
        <taxon>Basidiomycota</taxon>
        <taxon>Agaricomycotina</taxon>
        <taxon>Agaricomycetes</taxon>
        <taxon>Cantharellales</taxon>
        <taxon>Ceratobasidiaceae</taxon>
        <taxon>Rhizoctonia</taxon>
    </lineage>
</organism>
<sequence>MHSYAVCREILDLDGAILSIREEAGLETDPTIFDAFETYTELLCQLGERDPQKNVDPMAFKQLFDLLTASQKALAKLLQRSHPTNSTATIASTAALRVQMAPGLRQWGLEYTQYRQIIDSAVQEWQDVDSRRSELGHADGIDVDVGLGESLCLQGHSILFDDRDQQEAYRVLSRGIDYMSRSVPRKPMTTPTDVQNMITLGLSYLFRHTTGISVGDSTNDIDTAAALFYSAGLAVDSLNFPSILYVYTFDYWATSLDILIHPSALEAYRRAIDAKSQAPWVGFDVQARYEIRRRLFGLSNFAADAAVYACVTGNPGQAIDFLEKARSTIYMQNMATRSSHAQLSVIDPSLAGKLGKIGRAIEKHSFYPAQDSNHAFSDSQTSSDEQYEEAQKLRNLGYEWDRVVSEIRQLDGQQNFLRVPPVAELCAVATHGPVILLVTSTLRKACYGIVIKRPTVEDICAIELSMTTSEAEELANRFDTTISAHVRRNIDRSNTSQRHVVRPEMIDLDQHEMEICHVLTELWRHVMQPIIQCIKDTKSQHESGNLPHIWICVTGALSTLPLHAAGDYQPGNIEDADCVLNHVICSYTPTLTALLHRPPATNHSQETKAFTLGGGYMLSAVSKETEIVRAILTKQGATAKSLGERASKEEVRTHLRDAHIAHFACHGQQDLNNPLRSRLSFSGNFEIEMVDLMSESLPNARLAVLLACETAQGDKPLAEESLHLAGAMLFAGFRGVVGTLWPMQDRDGPTFCEEFYKALVEGADDGEISYDRAGMALHRAVRKLKESPGVSVLRWAPFVHIGQ</sequence>
<dbReference type="AlphaFoldDB" id="A0A8H3HRT3"/>
<evidence type="ECO:0000313" key="3">
    <source>
        <dbReference type="Proteomes" id="UP000663853"/>
    </source>
</evidence>
<dbReference type="InterPro" id="IPR024983">
    <property type="entry name" value="CHAT_dom"/>
</dbReference>
<dbReference type="EMBL" id="CAJMXA010004072">
    <property type="protein sequence ID" value="CAE6533651.1"/>
    <property type="molecule type" value="Genomic_DNA"/>
</dbReference>
<evidence type="ECO:0000313" key="2">
    <source>
        <dbReference type="EMBL" id="CAE6533651.1"/>
    </source>
</evidence>
<protein>
    <recommendedName>
        <fullName evidence="1">CHAT domain-containing protein</fullName>
    </recommendedName>
</protein>
<evidence type="ECO:0000259" key="1">
    <source>
        <dbReference type="Pfam" id="PF12770"/>
    </source>
</evidence>
<name>A0A8H3HRT3_9AGAM</name>
<dbReference type="Pfam" id="PF12770">
    <property type="entry name" value="CHAT"/>
    <property type="match status" value="1"/>
</dbReference>
<comment type="caution">
    <text evidence="2">The sequence shown here is derived from an EMBL/GenBank/DDBJ whole genome shotgun (WGS) entry which is preliminary data.</text>
</comment>